<gene>
    <name evidence="2" type="ORF">KL86CLO1_10482</name>
</gene>
<dbReference type="AlphaFoldDB" id="A0A212J425"/>
<keyword evidence="1" id="KW-0472">Membrane</keyword>
<keyword evidence="1" id="KW-0812">Transmembrane</keyword>
<accession>A0A212J425</accession>
<protein>
    <submittedName>
        <fullName evidence="2">Uncharacterized protein</fullName>
    </submittedName>
</protein>
<evidence type="ECO:0000256" key="1">
    <source>
        <dbReference type="SAM" id="Phobius"/>
    </source>
</evidence>
<feature type="transmembrane region" description="Helical" evidence="1">
    <location>
        <begin position="46"/>
        <end position="64"/>
    </location>
</feature>
<name>A0A212J425_9FIRM</name>
<dbReference type="EMBL" id="FLUN01000001">
    <property type="protein sequence ID" value="SBV94206.1"/>
    <property type="molecule type" value="Genomic_DNA"/>
</dbReference>
<proteinExistence type="predicted"/>
<keyword evidence="1" id="KW-1133">Transmembrane helix</keyword>
<reference evidence="2" key="1">
    <citation type="submission" date="2016-04" db="EMBL/GenBank/DDBJ databases">
        <authorList>
            <person name="Evans L.H."/>
            <person name="Alamgir A."/>
            <person name="Owens N."/>
            <person name="Weber N.D."/>
            <person name="Virtaneva K."/>
            <person name="Barbian K."/>
            <person name="Babar A."/>
            <person name="Rosenke K."/>
        </authorList>
    </citation>
    <scope>NUCLEOTIDE SEQUENCE</scope>
    <source>
        <strain evidence="2">86</strain>
    </source>
</reference>
<organism evidence="2">
    <name type="scientific">uncultured Eubacteriales bacterium</name>
    <dbReference type="NCBI Taxonomy" id="172733"/>
    <lineage>
        <taxon>Bacteria</taxon>
        <taxon>Bacillati</taxon>
        <taxon>Bacillota</taxon>
        <taxon>Clostridia</taxon>
        <taxon>Eubacteriales</taxon>
        <taxon>environmental samples</taxon>
    </lineage>
</organism>
<evidence type="ECO:0000313" key="2">
    <source>
        <dbReference type="EMBL" id="SBV94206.1"/>
    </source>
</evidence>
<sequence length="65" mass="7416">MWCKSLETLNPAEAIREALRKEEENMANRTNPWNQYAKNYKGPAKVLATILLVVIAVLIMVSLTR</sequence>